<dbReference type="Proteomes" id="UP000461162">
    <property type="component" value="Unassembled WGS sequence"/>
</dbReference>
<dbReference type="Pfam" id="PF00072">
    <property type="entry name" value="Response_reg"/>
    <property type="match status" value="1"/>
</dbReference>
<feature type="domain" description="HDOD" evidence="3">
    <location>
        <begin position="140"/>
        <end position="337"/>
    </location>
</feature>
<dbReference type="InterPro" id="IPR006675">
    <property type="entry name" value="HDIG_dom"/>
</dbReference>
<dbReference type="AlphaFoldDB" id="A0A7K1KK53"/>
<evidence type="ECO:0000256" key="1">
    <source>
        <dbReference type="PROSITE-ProRule" id="PRU00169"/>
    </source>
</evidence>
<proteinExistence type="predicted"/>
<dbReference type="SMART" id="SM00471">
    <property type="entry name" value="HDc"/>
    <property type="match status" value="1"/>
</dbReference>
<evidence type="ECO:0000259" key="3">
    <source>
        <dbReference type="PROSITE" id="PS51833"/>
    </source>
</evidence>
<evidence type="ECO:0000313" key="5">
    <source>
        <dbReference type="Proteomes" id="UP000461162"/>
    </source>
</evidence>
<dbReference type="PANTHER" id="PTHR33525">
    <property type="match status" value="1"/>
</dbReference>
<protein>
    <submittedName>
        <fullName evidence="4">HDOD domain-containing protein</fullName>
    </submittedName>
</protein>
<dbReference type="RefSeq" id="WP_155932048.1">
    <property type="nucleotide sequence ID" value="NZ_WODC01000001.1"/>
</dbReference>
<dbReference type="GO" id="GO:0000160">
    <property type="term" value="P:phosphorelay signal transduction system"/>
    <property type="evidence" value="ECO:0007669"/>
    <property type="project" value="InterPro"/>
</dbReference>
<dbReference type="CDD" id="cd00077">
    <property type="entry name" value="HDc"/>
    <property type="match status" value="1"/>
</dbReference>
<dbReference type="InterPro" id="IPR052340">
    <property type="entry name" value="RNase_Y/CdgJ"/>
</dbReference>
<dbReference type="Gene3D" id="1.10.3210.10">
    <property type="entry name" value="Hypothetical protein af1432"/>
    <property type="match status" value="1"/>
</dbReference>
<evidence type="ECO:0000313" key="4">
    <source>
        <dbReference type="EMBL" id="MUM76439.1"/>
    </source>
</evidence>
<organism evidence="4 5">
    <name type="scientific">Pseudodesulfovibrio alkaliphilus</name>
    <dbReference type="NCBI Taxonomy" id="2661613"/>
    <lineage>
        <taxon>Bacteria</taxon>
        <taxon>Pseudomonadati</taxon>
        <taxon>Thermodesulfobacteriota</taxon>
        <taxon>Desulfovibrionia</taxon>
        <taxon>Desulfovibrionales</taxon>
        <taxon>Desulfovibrionaceae</taxon>
    </lineage>
</organism>
<sequence length="400" mass="44601">MKRNILFVDDDQNILDGFRTLLYGRRKEWTCRFALNAREGLEHIDRERFDVVIADMRMPGMDGADFLKEVERRQPGAVRMILSGYSEMQAVLKSVKHAHQFLSKPCSSETVVATIRRVTDLRHILDNEAVRAVVTGLQSLPAMPDLYIQIERELKEGEPDLRRIAKLVEKDVGISATLMRVVNSSFFGFYEKITSPAHAVALLGVEALKGLVLGANLLTEADASGVPGYSIGRLWIHSLQAAYCAKEVARLEGGDDDFVEACFIAGILHDIGKFVFVTQMSETYLPVIEQARLGKGPVLSIERRELGVSHAEVGAYLAGLWGFRKEVVEAINEHHSPEVAGHEFCVGFVVHAADSLQHELDQGGGAYVFPTIDLDWLEGVGKTDRYPVWRDACRRHMEGK</sequence>
<dbReference type="InterPro" id="IPR001789">
    <property type="entry name" value="Sig_transdc_resp-reg_receiver"/>
</dbReference>
<keyword evidence="5" id="KW-1185">Reference proteome</keyword>
<accession>A0A7K1KK53</accession>
<gene>
    <name evidence="4" type="ORF">GKC30_02190</name>
</gene>
<comment type="caution">
    <text evidence="4">The sequence shown here is derived from an EMBL/GenBank/DDBJ whole genome shotgun (WGS) entry which is preliminary data.</text>
</comment>
<dbReference type="InterPro" id="IPR013976">
    <property type="entry name" value="HDOD"/>
</dbReference>
<dbReference type="PROSITE" id="PS50110">
    <property type="entry name" value="RESPONSE_REGULATORY"/>
    <property type="match status" value="1"/>
</dbReference>
<dbReference type="CDD" id="cd17569">
    <property type="entry name" value="REC_HupR-like"/>
    <property type="match status" value="1"/>
</dbReference>
<dbReference type="SMART" id="SM00448">
    <property type="entry name" value="REC"/>
    <property type="match status" value="1"/>
</dbReference>
<feature type="domain" description="Response regulatory" evidence="2">
    <location>
        <begin position="4"/>
        <end position="119"/>
    </location>
</feature>
<dbReference type="InterPro" id="IPR003607">
    <property type="entry name" value="HD/PDEase_dom"/>
</dbReference>
<dbReference type="InterPro" id="IPR011006">
    <property type="entry name" value="CheY-like_superfamily"/>
</dbReference>
<dbReference type="PANTHER" id="PTHR33525:SF6">
    <property type="entry name" value="HDOD DOMAIN-CONTAINING PROTEIN"/>
    <property type="match status" value="1"/>
</dbReference>
<dbReference type="Gene3D" id="3.40.50.2300">
    <property type="match status" value="1"/>
</dbReference>
<dbReference type="EMBL" id="WODC01000001">
    <property type="protein sequence ID" value="MUM76439.1"/>
    <property type="molecule type" value="Genomic_DNA"/>
</dbReference>
<keyword evidence="1" id="KW-0597">Phosphoprotein</keyword>
<dbReference type="PROSITE" id="PS51833">
    <property type="entry name" value="HDOD"/>
    <property type="match status" value="1"/>
</dbReference>
<dbReference type="SUPFAM" id="SSF52172">
    <property type="entry name" value="CheY-like"/>
    <property type="match status" value="1"/>
</dbReference>
<feature type="modified residue" description="4-aspartylphosphate" evidence="1">
    <location>
        <position position="55"/>
    </location>
</feature>
<evidence type="ECO:0000259" key="2">
    <source>
        <dbReference type="PROSITE" id="PS50110"/>
    </source>
</evidence>
<dbReference type="Pfam" id="PF08668">
    <property type="entry name" value="HDOD"/>
    <property type="match status" value="1"/>
</dbReference>
<dbReference type="SUPFAM" id="SSF109604">
    <property type="entry name" value="HD-domain/PDEase-like"/>
    <property type="match status" value="1"/>
</dbReference>
<reference evidence="4 5" key="1">
    <citation type="submission" date="2019-11" db="EMBL/GenBank/DDBJ databases">
        <title>Pseudodesulfovibrio alkaliphilus, sp. nov., an alkaliphilic sulfate-reducing bacteria from mud volcano of Taman peninsula, Russia.</title>
        <authorList>
            <person name="Frolova A."/>
            <person name="Merkel A.Y."/>
            <person name="Slobodkin A.I."/>
        </authorList>
    </citation>
    <scope>NUCLEOTIDE SEQUENCE [LARGE SCALE GENOMIC DNA]</scope>
    <source>
        <strain evidence="4 5">F-1</strain>
    </source>
</reference>
<name>A0A7K1KK53_9BACT</name>
<dbReference type="NCBIfam" id="TIGR00277">
    <property type="entry name" value="HDIG"/>
    <property type="match status" value="1"/>
</dbReference>